<dbReference type="InterPro" id="IPR036526">
    <property type="entry name" value="C-N_Hydrolase_sf"/>
</dbReference>
<name>A0A5C6QNZ0_9GAMM</name>
<dbReference type="Pfam" id="PF20154">
    <property type="entry name" value="LNT_N"/>
    <property type="match status" value="1"/>
</dbReference>
<dbReference type="InterPro" id="IPR003010">
    <property type="entry name" value="C-N_Hydrolase"/>
</dbReference>
<comment type="function">
    <text evidence="9">Catalyzes the phospholipid dependent N-acylation of the N-terminal cysteine of apolipoprotein, the last step in lipoprotein maturation.</text>
</comment>
<dbReference type="AlphaFoldDB" id="A0A5C6QNZ0"/>
<dbReference type="OrthoDB" id="9804277at2"/>
<accession>A0A5C6QNZ0</accession>
<gene>
    <name evidence="9 12" type="primary">lnt</name>
    <name evidence="11" type="ORF">ESZ26_03690</name>
    <name evidence="12" type="ORF">ESZ27_02945</name>
</gene>
<feature type="domain" description="CN hydrolase" evidence="10">
    <location>
        <begin position="234"/>
        <end position="485"/>
    </location>
</feature>
<feature type="transmembrane region" description="Helical" evidence="9">
    <location>
        <begin position="132"/>
        <end position="158"/>
    </location>
</feature>
<dbReference type="EC" id="2.3.1.269" evidence="9"/>
<comment type="catalytic activity">
    <reaction evidence="9">
        <text>N-terminal S-1,2-diacyl-sn-glyceryl-L-cysteinyl-[lipoprotein] + a glycerophospholipid = N-acyl-S-1,2-diacyl-sn-glyceryl-L-cysteinyl-[lipoprotein] + a 2-acyl-sn-glycero-3-phospholipid + H(+)</text>
        <dbReference type="Rhea" id="RHEA:48228"/>
        <dbReference type="Rhea" id="RHEA-COMP:14681"/>
        <dbReference type="Rhea" id="RHEA-COMP:14684"/>
        <dbReference type="ChEBI" id="CHEBI:15378"/>
        <dbReference type="ChEBI" id="CHEBI:136912"/>
        <dbReference type="ChEBI" id="CHEBI:140656"/>
        <dbReference type="ChEBI" id="CHEBI:140657"/>
        <dbReference type="ChEBI" id="CHEBI:140660"/>
        <dbReference type="EC" id="2.3.1.269"/>
    </reaction>
</comment>
<keyword evidence="4 9" id="KW-0808">Transferase</keyword>
<keyword evidence="7 9" id="KW-0472">Membrane</keyword>
<evidence type="ECO:0000313" key="14">
    <source>
        <dbReference type="Proteomes" id="UP000321917"/>
    </source>
</evidence>
<dbReference type="PANTHER" id="PTHR38686:SF1">
    <property type="entry name" value="APOLIPOPROTEIN N-ACYLTRANSFERASE"/>
    <property type="match status" value="1"/>
</dbReference>
<dbReference type="Gene3D" id="3.60.110.10">
    <property type="entry name" value="Carbon-nitrogen hydrolase"/>
    <property type="match status" value="1"/>
</dbReference>
<sequence length="522" mass="59247">MAIKTLGTRLLKRLRDNLLNKRNWLSFLAGLSLVLAYAPFSLWWLMLIVLPLFLNSINGADVKTATKQGFIFALGWFGSGISWVHVSIDQFGGLPLFFSLLLMVLLCCYLALYPALACYLSTRFAPKKKFSLWLLPPCWLISEYLRANLLTGFPWLSIGYSQIDGPLSSFAPLIGEIGISTLLLVISIAVINTVYNHYRKTHILLVIAVFTFAYLLTSVAWVTPINKTITAALVQGNVEQSMKWQPEKEWPIQLKYLDHSRENYDADIIVWPESAVTALEPAAQDFLSMADRSATLNDSAIITGILDYKYQSKTYFNSLIVIGKKESSDDTGHYRYNHSNRYYKNHLLPIGEFVPFGDILRKIAPIFNLQYSSFTRGDYIQPNLVAKGVHLLPLICFEIAFPEQLAANFTDQTDILLTVSNDSWFGDSHGPHQHLDIARMRALEFGRPLLRATNNGVTAIIDHRGNIQATLPQFTEAVLKADLELVQGKTFYSQYWQFIHWLLPIILLILFFCLYPMLNKKT</sequence>
<evidence type="ECO:0000256" key="1">
    <source>
        <dbReference type="ARBA" id="ARBA00004651"/>
    </source>
</evidence>
<dbReference type="GO" id="GO:0005886">
    <property type="term" value="C:plasma membrane"/>
    <property type="evidence" value="ECO:0007669"/>
    <property type="project" value="UniProtKB-SubCell"/>
</dbReference>
<dbReference type="RefSeq" id="WP_146798147.1">
    <property type="nucleotide sequence ID" value="NZ_VOLP01000005.1"/>
</dbReference>
<evidence type="ECO:0000256" key="4">
    <source>
        <dbReference type="ARBA" id="ARBA00022679"/>
    </source>
</evidence>
<comment type="similarity">
    <text evidence="2 9">Belongs to the CN hydrolase family. Apolipoprotein N-acyltransferase subfamily.</text>
</comment>
<dbReference type="NCBIfam" id="TIGR00546">
    <property type="entry name" value="lnt"/>
    <property type="match status" value="1"/>
</dbReference>
<feature type="transmembrane region" description="Helical" evidence="9">
    <location>
        <begin position="94"/>
        <end position="120"/>
    </location>
</feature>
<evidence type="ECO:0000259" key="10">
    <source>
        <dbReference type="PROSITE" id="PS50263"/>
    </source>
</evidence>
<evidence type="ECO:0000313" key="12">
    <source>
        <dbReference type="EMBL" id="TWX70487.1"/>
    </source>
</evidence>
<dbReference type="InterPro" id="IPR004563">
    <property type="entry name" value="Apolipo_AcylTrfase"/>
</dbReference>
<keyword evidence="6 9" id="KW-1133">Transmembrane helix</keyword>
<evidence type="ECO:0000313" key="13">
    <source>
        <dbReference type="Proteomes" id="UP000321525"/>
    </source>
</evidence>
<dbReference type="PROSITE" id="PS50263">
    <property type="entry name" value="CN_HYDROLASE"/>
    <property type="match status" value="1"/>
</dbReference>
<protein>
    <recommendedName>
        <fullName evidence="9">Apolipoprotein N-acyltransferase</fullName>
        <shortName evidence="9">ALP N-acyltransferase</shortName>
        <ecNumber evidence="9">2.3.1.269</ecNumber>
    </recommendedName>
</protein>
<evidence type="ECO:0000256" key="2">
    <source>
        <dbReference type="ARBA" id="ARBA00010065"/>
    </source>
</evidence>
<dbReference type="UniPathway" id="UPA00666"/>
<evidence type="ECO:0000256" key="6">
    <source>
        <dbReference type="ARBA" id="ARBA00022989"/>
    </source>
</evidence>
<dbReference type="GO" id="GO:0042158">
    <property type="term" value="P:lipoprotein biosynthetic process"/>
    <property type="evidence" value="ECO:0007669"/>
    <property type="project" value="UniProtKB-UniRule"/>
</dbReference>
<keyword evidence="13" id="KW-1185">Reference proteome</keyword>
<keyword evidence="8 9" id="KW-0012">Acyltransferase</keyword>
<dbReference type="GO" id="GO:0016410">
    <property type="term" value="F:N-acyltransferase activity"/>
    <property type="evidence" value="ECO:0007669"/>
    <property type="project" value="UniProtKB-UniRule"/>
</dbReference>
<dbReference type="Proteomes" id="UP000321917">
    <property type="component" value="Unassembled WGS sequence"/>
</dbReference>
<keyword evidence="12" id="KW-0449">Lipoprotein</keyword>
<comment type="pathway">
    <text evidence="9">Protein modification; lipoprotein biosynthesis (N-acyl transfer).</text>
</comment>
<evidence type="ECO:0000256" key="5">
    <source>
        <dbReference type="ARBA" id="ARBA00022692"/>
    </source>
</evidence>
<dbReference type="PANTHER" id="PTHR38686">
    <property type="entry name" value="APOLIPOPROTEIN N-ACYLTRANSFERASE"/>
    <property type="match status" value="1"/>
</dbReference>
<reference evidence="12 14" key="1">
    <citation type="submission" date="2019-07" db="EMBL/GenBank/DDBJ databases">
        <title>Genomes of sea-ice associated Colwellia species.</title>
        <authorList>
            <person name="Bowman J.P."/>
        </authorList>
    </citation>
    <scope>NUCLEOTIDE SEQUENCE [LARGE SCALE GENOMIC DNA]</scope>
    <source>
        <strain evidence="11 13">ACAM 607</strain>
        <strain evidence="12 14">IC036</strain>
    </source>
</reference>
<proteinExistence type="inferred from homology"/>
<feature type="transmembrane region" description="Helical" evidence="9">
    <location>
        <begin position="203"/>
        <end position="222"/>
    </location>
</feature>
<dbReference type="InterPro" id="IPR045378">
    <property type="entry name" value="LNT_N"/>
</dbReference>
<dbReference type="Pfam" id="PF00795">
    <property type="entry name" value="CN_hydrolase"/>
    <property type="match status" value="1"/>
</dbReference>
<evidence type="ECO:0000256" key="7">
    <source>
        <dbReference type="ARBA" id="ARBA00023136"/>
    </source>
</evidence>
<dbReference type="Proteomes" id="UP000321525">
    <property type="component" value="Unassembled WGS sequence"/>
</dbReference>
<feature type="transmembrane region" description="Helical" evidence="9">
    <location>
        <begin position="24"/>
        <end position="57"/>
    </location>
</feature>
<dbReference type="HAMAP" id="MF_01148">
    <property type="entry name" value="Lnt"/>
    <property type="match status" value="1"/>
</dbReference>
<evidence type="ECO:0000256" key="9">
    <source>
        <dbReference type="HAMAP-Rule" id="MF_01148"/>
    </source>
</evidence>
<dbReference type="SUPFAM" id="SSF56317">
    <property type="entry name" value="Carbon-nitrogen hydrolase"/>
    <property type="match status" value="1"/>
</dbReference>
<feature type="transmembrane region" description="Helical" evidence="9">
    <location>
        <begin position="170"/>
        <end position="191"/>
    </location>
</feature>
<dbReference type="EMBL" id="VOLR01000004">
    <property type="protein sequence ID" value="TWX62085.1"/>
    <property type="molecule type" value="Genomic_DNA"/>
</dbReference>
<feature type="transmembrane region" description="Helical" evidence="9">
    <location>
        <begin position="498"/>
        <end position="518"/>
    </location>
</feature>
<evidence type="ECO:0000256" key="8">
    <source>
        <dbReference type="ARBA" id="ARBA00023315"/>
    </source>
</evidence>
<evidence type="ECO:0000256" key="3">
    <source>
        <dbReference type="ARBA" id="ARBA00022475"/>
    </source>
</evidence>
<organism evidence="12 14">
    <name type="scientific">Colwellia hornerae</name>
    <dbReference type="NCBI Taxonomy" id="89402"/>
    <lineage>
        <taxon>Bacteria</taxon>
        <taxon>Pseudomonadati</taxon>
        <taxon>Pseudomonadota</taxon>
        <taxon>Gammaproteobacteria</taxon>
        <taxon>Alteromonadales</taxon>
        <taxon>Colwelliaceae</taxon>
        <taxon>Colwellia</taxon>
    </lineage>
</organism>
<evidence type="ECO:0000313" key="11">
    <source>
        <dbReference type="EMBL" id="TWX62085.1"/>
    </source>
</evidence>
<comment type="subcellular location">
    <subcellularLocation>
        <location evidence="1 9">Cell membrane</location>
        <topology evidence="1 9">Multi-pass membrane protein</topology>
    </subcellularLocation>
</comment>
<keyword evidence="5 9" id="KW-0812">Transmembrane</keyword>
<comment type="caution">
    <text evidence="12">The sequence shown here is derived from an EMBL/GenBank/DDBJ whole genome shotgun (WGS) entry which is preliminary data.</text>
</comment>
<dbReference type="EMBL" id="VOLQ01000004">
    <property type="protein sequence ID" value="TWX70487.1"/>
    <property type="molecule type" value="Genomic_DNA"/>
</dbReference>
<dbReference type="CDD" id="cd07571">
    <property type="entry name" value="ALP_N-acyl_transferase"/>
    <property type="match status" value="1"/>
</dbReference>
<keyword evidence="3 9" id="KW-1003">Cell membrane</keyword>
<feature type="transmembrane region" description="Helical" evidence="9">
    <location>
        <begin position="69"/>
        <end position="88"/>
    </location>
</feature>